<sequence length="252" mass="27029">MSTLHFCQWDWCRASFPSRDLLRTHLVEEHVNKAVPVKQRDVKLIRQAEDGLSGSSEGLRTMLGISTTETDKSQEAQLLQTPKRTGFSALTASSSPASTPLLASQPASPALSELVKNPALLANSPFAGRTTSSSSSREVEAHLTQNASSSSASPAKTGSPLKHNAMDIDRPDTILPIFTSQLPRTGSQASASGFRTGKLSLGAPPSQRRTPQANRLYPNLESQTDGGSSQTQYQLQTQAPYFSQSLNSETST</sequence>
<gene>
    <name evidence="1" type="ORF">FA95DRAFT_1555256</name>
</gene>
<name>A0ACB8S3Q8_9AGAM</name>
<protein>
    <submittedName>
        <fullName evidence="1">Uncharacterized protein</fullName>
    </submittedName>
</protein>
<organism evidence="1 2">
    <name type="scientific">Auriscalpium vulgare</name>
    <dbReference type="NCBI Taxonomy" id="40419"/>
    <lineage>
        <taxon>Eukaryota</taxon>
        <taxon>Fungi</taxon>
        <taxon>Dikarya</taxon>
        <taxon>Basidiomycota</taxon>
        <taxon>Agaricomycotina</taxon>
        <taxon>Agaricomycetes</taxon>
        <taxon>Russulales</taxon>
        <taxon>Auriscalpiaceae</taxon>
        <taxon>Auriscalpium</taxon>
    </lineage>
</organism>
<proteinExistence type="predicted"/>
<keyword evidence="2" id="KW-1185">Reference proteome</keyword>
<evidence type="ECO:0000313" key="1">
    <source>
        <dbReference type="EMBL" id="KAI0050782.1"/>
    </source>
</evidence>
<reference evidence="1" key="2">
    <citation type="journal article" date="2022" name="New Phytol.">
        <title>Evolutionary transition to the ectomycorrhizal habit in the genomes of a hyperdiverse lineage of mushroom-forming fungi.</title>
        <authorList>
            <person name="Looney B."/>
            <person name="Miyauchi S."/>
            <person name="Morin E."/>
            <person name="Drula E."/>
            <person name="Courty P.E."/>
            <person name="Kohler A."/>
            <person name="Kuo A."/>
            <person name="LaButti K."/>
            <person name="Pangilinan J."/>
            <person name="Lipzen A."/>
            <person name="Riley R."/>
            <person name="Andreopoulos W."/>
            <person name="He G."/>
            <person name="Johnson J."/>
            <person name="Nolan M."/>
            <person name="Tritt A."/>
            <person name="Barry K.W."/>
            <person name="Grigoriev I.V."/>
            <person name="Nagy L.G."/>
            <person name="Hibbett D."/>
            <person name="Henrissat B."/>
            <person name="Matheny P.B."/>
            <person name="Labbe J."/>
            <person name="Martin F.M."/>
        </authorList>
    </citation>
    <scope>NUCLEOTIDE SEQUENCE</scope>
    <source>
        <strain evidence="1">FP105234-sp</strain>
    </source>
</reference>
<accession>A0ACB8S3Q8</accession>
<comment type="caution">
    <text evidence="1">The sequence shown here is derived from an EMBL/GenBank/DDBJ whole genome shotgun (WGS) entry which is preliminary data.</text>
</comment>
<reference evidence="1" key="1">
    <citation type="submission" date="2021-02" db="EMBL/GenBank/DDBJ databases">
        <authorList>
            <consortium name="DOE Joint Genome Institute"/>
            <person name="Ahrendt S."/>
            <person name="Looney B.P."/>
            <person name="Miyauchi S."/>
            <person name="Morin E."/>
            <person name="Drula E."/>
            <person name="Courty P.E."/>
            <person name="Chicoki N."/>
            <person name="Fauchery L."/>
            <person name="Kohler A."/>
            <person name="Kuo A."/>
            <person name="Labutti K."/>
            <person name="Pangilinan J."/>
            <person name="Lipzen A."/>
            <person name="Riley R."/>
            <person name="Andreopoulos W."/>
            <person name="He G."/>
            <person name="Johnson J."/>
            <person name="Barry K.W."/>
            <person name="Grigoriev I.V."/>
            <person name="Nagy L."/>
            <person name="Hibbett D."/>
            <person name="Henrissat B."/>
            <person name="Matheny P.B."/>
            <person name="Labbe J."/>
            <person name="Martin F."/>
        </authorList>
    </citation>
    <scope>NUCLEOTIDE SEQUENCE</scope>
    <source>
        <strain evidence="1">FP105234-sp</strain>
    </source>
</reference>
<evidence type="ECO:0000313" key="2">
    <source>
        <dbReference type="Proteomes" id="UP000814033"/>
    </source>
</evidence>
<dbReference type="Proteomes" id="UP000814033">
    <property type="component" value="Unassembled WGS sequence"/>
</dbReference>
<dbReference type="EMBL" id="MU275858">
    <property type="protein sequence ID" value="KAI0050782.1"/>
    <property type="molecule type" value="Genomic_DNA"/>
</dbReference>